<dbReference type="RefSeq" id="WP_357788128.1">
    <property type="nucleotide sequence ID" value="NZ_JBFAKC010000016.1"/>
</dbReference>
<evidence type="ECO:0000256" key="1">
    <source>
        <dbReference type="SAM" id="SignalP"/>
    </source>
</evidence>
<comment type="caution">
    <text evidence="2">The sequence shown here is derived from an EMBL/GenBank/DDBJ whole genome shotgun (WGS) entry which is preliminary data.</text>
</comment>
<dbReference type="EMBL" id="JBFAKC010000016">
    <property type="protein sequence ID" value="MEV0711600.1"/>
    <property type="molecule type" value="Genomic_DNA"/>
</dbReference>
<evidence type="ECO:0000313" key="2">
    <source>
        <dbReference type="EMBL" id="MEV0711600.1"/>
    </source>
</evidence>
<feature type="chain" id="PRO_5045296000" evidence="1">
    <location>
        <begin position="22"/>
        <end position="108"/>
    </location>
</feature>
<keyword evidence="3" id="KW-1185">Reference proteome</keyword>
<accession>A0ABV3G1P4</accession>
<proteinExistence type="predicted"/>
<dbReference type="InterPro" id="IPR010916">
    <property type="entry name" value="TonB_box_CS"/>
</dbReference>
<feature type="signal peptide" evidence="1">
    <location>
        <begin position="1"/>
        <end position="21"/>
    </location>
</feature>
<keyword evidence="1" id="KW-0732">Signal</keyword>
<dbReference type="PROSITE" id="PS00430">
    <property type="entry name" value="TONB_DEPENDENT_REC_1"/>
    <property type="match status" value="1"/>
</dbReference>
<sequence length="108" mass="11679">MKYLRKSITAGLIVLASGAFALASAQTASAESVTVQASSVEFISAGNCSRDDNLGETAQSFISRCRKGSINREFPGQLLQTSLKDIKSGNSADYKKAWKLLNDNRFKK</sequence>
<gene>
    <name evidence="2" type="ORF">AB0I48_28990</name>
</gene>
<name>A0ABV3G1P4_9NOCA</name>
<evidence type="ECO:0000313" key="3">
    <source>
        <dbReference type="Proteomes" id="UP001551695"/>
    </source>
</evidence>
<dbReference type="Proteomes" id="UP001551695">
    <property type="component" value="Unassembled WGS sequence"/>
</dbReference>
<organism evidence="2 3">
    <name type="scientific">Nocardia aurea</name>
    <dbReference type="NCBI Taxonomy" id="2144174"/>
    <lineage>
        <taxon>Bacteria</taxon>
        <taxon>Bacillati</taxon>
        <taxon>Actinomycetota</taxon>
        <taxon>Actinomycetes</taxon>
        <taxon>Mycobacteriales</taxon>
        <taxon>Nocardiaceae</taxon>
        <taxon>Nocardia</taxon>
    </lineage>
</organism>
<reference evidence="2 3" key="1">
    <citation type="submission" date="2024-06" db="EMBL/GenBank/DDBJ databases">
        <title>The Natural Products Discovery Center: Release of the First 8490 Sequenced Strains for Exploring Actinobacteria Biosynthetic Diversity.</title>
        <authorList>
            <person name="Kalkreuter E."/>
            <person name="Kautsar S.A."/>
            <person name="Yang D."/>
            <person name="Bader C.D."/>
            <person name="Teijaro C.N."/>
            <person name="Fluegel L."/>
            <person name="Davis C.M."/>
            <person name="Simpson J.R."/>
            <person name="Lauterbach L."/>
            <person name="Steele A.D."/>
            <person name="Gui C."/>
            <person name="Meng S."/>
            <person name="Li G."/>
            <person name="Viehrig K."/>
            <person name="Ye F."/>
            <person name="Su P."/>
            <person name="Kiefer A.F."/>
            <person name="Nichols A."/>
            <person name="Cepeda A.J."/>
            <person name="Yan W."/>
            <person name="Fan B."/>
            <person name="Jiang Y."/>
            <person name="Adhikari A."/>
            <person name="Zheng C.-J."/>
            <person name="Schuster L."/>
            <person name="Cowan T.M."/>
            <person name="Smanski M.J."/>
            <person name="Chevrette M.G."/>
            <person name="De Carvalho L.P.S."/>
            <person name="Shen B."/>
        </authorList>
    </citation>
    <scope>NUCLEOTIDE SEQUENCE [LARGE SCALE GENOMIC DNA]</scope>
    <source>
        <strain evidence="2 3">NPDC050403</strain>
    </source>
</reference>
<protein>
    <submittedName>
        <fullName evidence="2">Uncharacterized protein</fullName>
    </submittedName>
</protein>